<evidence type="ECO:0000313" key="8">
    <source>
        <dbReference type="Proteomes" id="UP000257706"/>
    </source>
</evidence>
<organism evidence="6 7">
    <name type="scientific">Tistrella mobilis</name>
    <dbReference type="NCBI Taxonomy" id="171437"/>
    <lineage>
        <taxon>Bacteria</taxon>
        <taxon>Pseudomonadati</taxon>
        <taxon>Pseudomonadota</taxon>
        <taxon>Alphaproteobacteria</taxon>
        <taxon>Geminicoccales</taxon>
        <taxon>Geminicoccaceae</taxon>
        <taxon>Tistrella</taxon>
    </lineage>
</organism>
<dbReference type="Pfam" id="PF01047">
    <property type="entry name" value="MarR"/>
    <property type="match status" value="1"/>
</dbReference>
<dbReference type="GO" id="GO:0003700">
    <property type="term" value="F:DNA-binding transcription factor activity"/>
    <property type="evidence" value="ECO:0007669"/>
    <property type="project" value="InterPro"/>
</dbReference>
<reference evidence="6 7" key="1">
    <citation type="submission" date="2015-12" db="EMBL/GenBank/DDBJ databases">
        <title>Genome sequence of Tistrella mobilis MCCC 1A02139.</title>
        <authorList>
            <person name="Lu L."/>
            <person name="Lai Q."/>
            <person name="Shao Z."/>
            <person name="Qian P."/>
        </authorList>
    </citation>
    <scope>NUCLEOTIDE SEQUENCE [LARGE SCALE GENOMIC DNA]</scope>
    <source>
        <strain evidence="6 7">MCCC 1A02139</strain>
    </source>
</reference>
<dbReference type="AlphaFoldDB" id="A0A162LTG1"/>
<evidence type="ECO:0000313" key="5">
    <source>
        <dbReference type="EMBL" id="HAE46669.1"/>
    </source>
</evidence>
<dbReference type="PANTHER" id="PTHR33164:SF105">
    <property type="entry name" value="TRANSCRIPTIONAL REPRESSOR PROTEIN-RELATED"/>
    <property type="match status" value="1"/>
</dbReference>
<accession>A0A162LTG1</accession>
<evidence type="ECO:0000256" key="2">
    <source>
        <dbReference type="ARBA" id="ARBA00023125"/>
    </source>
</evidence>
<dbReference type="Gene3D" id="1.10.10.10">
    <property type="entry name" value="Winged helix-like DNA-binding domain superfamily/Winged helix DNA-binding domain"/>
    <property type="match status" value="1"/>
</dbReference>
<dbReference type="RefSeq" id="WP_062761720.1">
    <property type="nucleotide sequence ID" value="NZ_CP121031.1"/>
</dbReference>
<dbReference type="EMBL" id="DMAI01000071">
    <property type="protein sequence ID" value="HAE46669.1"/>
    <property type="molecule type" value="Genomic_DNA"/>
</dbReference>
<protein>
    <submittedName>
        <fullName evidence="5">MarR family transcriptional regulator</fullName>
    </submittedName>
</protein>
<keyword evidence="3" id="KW-0804">Transcription</keyword>
<dbReference type="PRINTS" id="PR00598">
    <property type="entry name" value="HTHMARR"/>
</dbReference>
<dbReference type="Proteomes" id="UP000257706">
    <property type="component" value="Unassembled WGS sequence"/>
</dbReference>
<evidence type="ECO:0000313" key="7">
    <source>
        <dbReference type="Proteomes" id="UP000075787"/>
    </source>
</evidence>
<dbReference type="PANTHER" id="PTHR33164">
    <property type="entry name" value="TRANSCRIPTIONAL REGULATOR, MARR FAMILY"/>
    <property type="match status" value="1"/>
</dbReference>
<dbReference type="OrthoDB" id="7359569at2"/>
<dbReference type="SUPFAM" id="SSF46785">
    <property type="entry name" value="Winged helix' DNA-binding domain"/>
    <property type="match status" value="1"/>
</dbReference>
<dbReference type="InterPro" id="IPR036388">
    <property type="entry name" value="WH-like_DNA-bd_sf"/>
</dbReference>
<dbReference type="InterPro" id="IPR023187">
    <property type="entry name" value="Tscrpt_reg_MarR-type_CS"/>
</dbReference>
<dbReference type="InterPro" id="IPR000835">
    <property type="entry name" value="HTH_MarR-typ"/>
</dbReference>
<dbReference type="CDD" id="cd00090">
    <property type="entry name" value="HTH_ARSR"/>
    <property type="match status" value="1"/>
</dbReference>
<evidence type="ECO:0000256" key="3">
    <source>
        <dbReference type="ARBA" id="ARBA00023163"/>
    </source>
</evidence>
<evidence type="ECO:0000256" key="1">
    <source>
        <dbReference type="ARBA" id="ARBA00023015"/>
    </source>
</evidence>
<gene>
    <name evidence="6" type="ORF">AUP44_21260</name>
    <name evidence="5" type="ORF">DCK97_04540</name>
</gene>
<dbReference type="InterPro" id="IPR036390">
    <property type="entry name" value="WH_DNA-bd_sf"/>
</dbReference>
<dbReference type="SMART" id="SM00347">
    <property type="entry name" value="HTH_MARR"/>
    <property type="match status" value="1"/>
</dbReference>
<dbReference type="InterPro" id="IPR039422">
    <property type="entry name" value="MarR/SlyA-like"/>
</dbReference>
<feature type="domain" description="HTH marR-type" evidence="4">
    <location>
        <begin position="8"/>
        <end position="143"/>
    </location>
</feature>
<reference evidence="5 8" key="2">
    <citation type="journal article" date="2018" name="Nat. Biotechnol.">
        <title>A standardized bacterial taxonomy based on genome phylogeny substantially revises the tree of life.</title>
        <authorList>
            <person name="Parks D.H."/>
            <person name="Chuvochina M."/>
            <person name="Waite D.W."/>
            <person name="Rinke C."/>
            <person name="Skarshewski A."/>
            <person name="Chaumeil P.A."/>
            <person name="Hugenholtz P."/>
        </authorList>
    </citation>
    <scope>NUCLEOTIDE SEQUENCE [LARGE SCALE GENOMIC DNA]</scope>
    <source>
        <strain evidence="5">UBA8739</strain>
    </source>
</reference>
<evidence type="ECO:0000313" key="6">
    <source>
        <dbReference type="EMBL" id="KYO57015.1"/>
    </source>
</evidence>
<proteinExistence type="predicted"/>
<keyword evidence="2" id="KW-0238">DNA-binding</keyword>
<sequence length="143" mass="16133">MMTGGTDLPCTCLRLRQAARQVTRLYDRRLEPAGLRITQFPVLALLRADGPAPLGQLAERLVTDRTTLTRNLRPMEQAGLIETRADPEDRRRRLLVITEQGRAVLRRAAPLWRAAQDELATLLGPELRGRLMGDLDEVITRID</sequence>
<evidence type="ECO:0000259" key="4">
    <source>
        <dbReference type="PROSITE" id="PS50995"/>
    </source>
</evidence>
<name>A0A162LTG1_9PROT</name>
<dbReference type="GO" id="GO:0006950">
    <property type="term" value="P:response to stress"/>
    <property type="evidence" value="ECO:0007669"/>
    <property type="project" value="TreeGrafter"/>
</dbReference>
<dbReference type="InterPro" id="IPR011991">
    <property type="entry name" value="ArsR-like_HTH"/>
</dbReference>
<keyword evidence="1" id="KW-0805">Transcription regulation</keyword>
<dbReference type="GO" id="GO:0003677">
    <property type="term" value="F:DNA binding"/>
    <property type="evidence" value="ECO:0007669"/>
    <property type="project" value="UniProtKB-KW"/>
</dbReference>
<dbReference type="PROSITE" id="PS50995">
    <property type="entry name" value="HTH_MARR_2"/>
    <property type="match status" value="1"/>
</dbReference>
<dbReference type="GeneID" id="97240060"/>
<dbReference type="PROSITE" id="PS01117">
    <property type="entry name" value="HTH_MARR_1"/>
    <property type="match status" value="1"/>
</dbReference>
<dbReference type="Proteomes" id="UP000075787">
    <property type="component" value="Unassembled WGS sequence"/>
</dbReference>
<dbReference type="EMBL" id="LPZR01000034">
    <property type="protein sequence ID" value="KYO57015.1"/>
    <property type="molecule type" value="Genomic_DNA"/>
</dbReference>
<comment type="caution">
    <text evidence="6">The sequence shown here is derived from an EMBL/GenBank/DDBJ whole genome shotgun (WGS) entry which is preliminary data.</text>
</comment>